<comment type="pathway">
    <text evidence="1">Lipid metabolism; fatty acid beta-oxidation.</text>
</comment>
<proteinExistence type="inferred from homology"/>
<evidence type="ECO:0000313" key="7">
    <source>
        <dbReference type="EMBL" id="MXO87088.1"/>
    </source>
</evidence>
<organism evidence="7 8">
    <name type="scientific">Parapontixanthobacter aurantiacus</name>
    <dbReference type="NCBI Taxonomy" id="1463599"/>
    <lineage>
        <taxon>Bacteria</taxon>
        <taxon>Pseudomonadati</taxon>
        <taxon>Pseudomonadota</taxon>
        <taxon>Alphaproteobacteria</taxon>
        <taxon>Sphingomonadales</taxon>
        <taxon>Erythrobacteraceae</taxon>
        <taxon>Parapontixanthobacter</taxon>
    </lineage>
</organism>
<dbReference type="EMBL" id="WTYW01000006">
    <property type="protein sequence ID" value="MXO87088.1"/>
    <property type="molecule type" value="Genomic_DNA"/>
</dbReference>
<evidence type="ECO:0000256" key="6">
    <source>
        <dbReference type="RuleBase" id="RU003707"/>
    </source>
</evidence>
<dbReference type="Pfam" id="PF00378">
    <property type="entry name" value="ECH_1"/>
    <property type="match status" value="1"/>
</dbReference>
<comment type="caution">
    <text evidence="7">The sequence shown here is derived from an EMBL/GenBank/DDBJ whole genome shotgun (WGS) entry which is preliminary data.</text>
</comment>
<dbReference type="UniPathway" id="UPA00659"/>
<dbReference type="OrthoDB" id="9802898at2"/>
<evidence type="ECO:0000256" key="2">
    <source>
        <dbReference type="ARBA" id="ARBA00005254"/>
    </source>
</evidence>
<dbReference type="InterPro" id="IPR029045">
    <property type="entry name" value="ClpP/crotonase-like_dom_sf"/>
</dbReference>
<name>A0A844ZH30_9SPHN</name>
<keyword evidence="8" id="KW-1185">Reference proteome</keyword>
<evidence type="ECO:0000313" key="8">
    <source>
        <dbReference type="Proteomes" id="UP000433104"/>
    </source>
</evidence>
<dbReference type="InterPro" id="IPR045002">
    <property type="entry name" value="Ech1-like"/>
</dbReference>
<dbReference type="GO" id="GO:0006635">
    <property type="term" value="P:fatty acid beta-oxidation"/>
    <property type="evidence" value="ECO:0007669"/>
    <property type="project" value="UniProtKB-UniPathway"/>
</dbReference>
<sequence length="269" mass="29141">MSEKQTFHDRVSVERQDDGVAQVRLMRPDKMNALDPAMFDGIIAAGEHLCEAKGVRAVVLSGEGRSFCAGIDITTFGDAGKNEGQPIIARTHRNANKFQEVAMVWRRVPAPVIAAIHGVCFGGGMQIASGADIRIAHPQSRMAIMEMKWGLVPDMGGYALWRGLVRDDVLRELVYTNREFSGEEAVGLGLATRCADDPLAEANALAAEIASRNPQAIRGAKRLANAMQDDDTDALLLAESEEQSAIIRQPNQVEAVMAGMQKRAPVFSD</sequence>
<dbReference type="NCBIfam" id="NF005699">
    <property type="entry name" value="PRK07509.1"/>
    <property type="match status" value="1"/>
</dbReference>
<dbReference type="AlphaFoldDB" id="A0A844ZH30"/>
<dbReference type="PROSITE" id="PS00166">
    <property type="entry name" value="ENOYL_COA_HYDRATASE"/>
    <property type="match status" value="1"/>
</dbReference>
<gene>
    <name evidence="7" type="ORF">GRI38_13720</name>
</gene>
<evidence type="ECO:0000256" key="4">
    <source>
        <dbReference type="ARBA" id="ARBA00023098"/>
    </source>
</evidence>
<evidence type="ECO:0000256" key="1">
    <source>
        <dbReference type="ARBA" id="ARBA00005005"/>
    </source>
</evidence>
<dbReference type="Gene3D" id="3.90.226.10">
    <property type="entry name" value="2-enoyl-CoA Hydratase, Chain A, domain 1"/>
    <property type="match status" value="1"/>
</dbReference>
<dbReference type="PANTHER" id="PTHR43149:SF1">
    <property type="entry name" value="DELTA(3,5)-DELTA(2,4)-DIENOYL-COA ISOMERASE, MITOCHONDRIAL"/>
    <property type="match status" value="1"/>
</dbReference>
<dbReference type="RefSeq" id="WP_160685367.1">
    <property type="nucleotide sequence ID" value="NZ_WTYW01000006.1"/>
</dbReference>
<dbReference type="Proteomes" id="UP000433104">
    <property type="component" value="Unassembled WGS sequence"/>
</dbReference>
<dbReference type="InterPro" id="IPR001753">
    <property type="entry name" value="Enoyl-CoA_hydra/iso"/>
</dbReference>
<dbReference type="SUPFAM" id="SSF52096">
    <property type="entry name" value="ClpP/crotonase"/>
    <property type="match status" value="1"/>
</dbReference>
<keyword evidence="5" id="KW-0413">Isomerase</keyword>
<dbReference type="GO" id="GO:0016853">
    <property type="term" value="F:isomerase activity"/>
    <property type="evidence" value="ECO:0007669"/>
    <property type="project" value="UniProtKB-KW"/>
</dbReference>
<dbReference type="PANTHER" id="PTHR43149">
    <property type="entry name" value="ENOYL-COA HYDRATASE"/>
    <property type="match status" value="1"/>
</dbReference>
<keyword evidence="4" id="KW-0443">Lipid metabolism</keyword>
<protein>
    <submittedName>
        <fullName evidence="7">Crotonase/enoyl-CoA hydratase family protein</fullName>
    </submittedName>
</protein>
<reference evidence="7 8" key="1">
    <citation type="submission" date="2019-12" db="EMBL/GenBank/DDBJ databases">
        <title>Genomic-based taxomic classification of the family Erythrobacteraceae.</title>
        <authorList>
            <person name="Xu L."/>
        </authorList>
    </citation>
    <scope>NUCLEOTIDE SEQUENCE [LARGE SCALE GENOMIC DNA]</scope>
    <source>
        <strain evidence="7 8">MCCC 1A09962</strain>
    </source>
</reference>
<comment type="similarity">
    <text evidence="2 6">Belongs to the enoyl-CoA hydratase/isomerase family.</text>
</comment>
<evidence type="ECO:0000256" key="3">
    <source>
        <dbReference type="ARBA" id="ARBA00022832"/>
    </source>
</evidence>
<dbReference type="InterPro" id="IPR018376">
    <property type="entry name" value="Enoyl-CoA_hyd/isom_CS"/>
</dbReference>
<keyword evidence="3" id="KW-0276">Fatty acid metabolism</keyword>
<dbReference type="CDD" id="cd06558">
    <property type="entry name" value="crotonase-like"/>
    <property type="match status" value="1"/>
</dbReference>
<dbReference type="InterPro" id="IPR014748">
    <property type="entry name" value="Enoyl-CoA_hydra_C"/>
</dbReference>
<dbReference type="Gene3D" id="1.10.12.10">
    <property type="entry name" value="Lyase 2-enoyl-coa Hydratase, Chain A, domain 2"/>
    <property type="match status" value="1"/>
</dbReference>
<accession>A0A844ZH30</accession>
<evidence type="ECO:0000256" key="5">
    <source>
        <dbReference type="ARBA" id="ARBA00023235"/>
    </source>
</evidence>